<comment type="catalytic activity">
    <reaction evidence="3">
        <text>[protein]-L-glutamate 5-O-methyl ester + H2O = L-glutamyl-[protein] + methanol + H(+)</text>
        <dbReference type="Rhea" id="RHEA:23236"/>
        <dbReference type="Rhea" id="RHEA-COMP:10208"/>
        <dbReference type="Rhea" id="RHEA-COMP:10311"/>
        <dbReference type="ChEBI" id="CHEBI:15377"/>
        <dbReference type="ChEBI" id="CHEBI:15378"/>
        <dbReference type="ChEBI" id="CHEBI:17790"/>
        <dbReference type="ChEBI" id="CHEBI:29973"/>
        <dbReference type="ChEBI" id="CHEBI:82795"/>
        <dbReference type="EC" id="3.1.1.61"/>
    </reaction>
</comment>
<accession>A0ABQ4PZ29</accession>
<dbReference type="InterPro" id="IPR035909">
    <property type="entry name" value="CheB_C"/>
</dbReference>
<comment type="caution">
    <text evidence="6">The sequence shown here is derived from an EMBL/GenBank/DDBJ whole genome shotgun (WGS) entry which is preliminary data.</text>
</comment>
<reference evidence="6 7" key="1">
    <citation type="journal article" date="2022" name="Int. J. Syst. Evol. Microbiol.">
        <title>Noviherbaspirillum aridicola sp. nov., isolated from an arid soil in Pakistan.</title>
        <authorList>
            <person name="Khan I.U."/>
            <person name="Saqib M."/>
            <person name="Amin A."/>
            <person name="Hussain F."/>
            <person name="Li L."/>
            <person name="Liu Y.H."/>
            <person name="Fang B.Z."/>
            <person name="Ahmed I."/>
            <person name="Li W.J."/>
        </authorList>
    </citation>
    <scope>NUCLEOTIDE SEQUENCE [LARGE SCALE GENOMIC DNA]</scope>
    <source>
        <strain evidence="6 7">NCCP-691</strain>
    </source>
</reference>
<feature type="active site" evidence="4">
    <location>
        <position position="48"/>
    </location>
</feature>
<evidence type="ECO:0000313" key="6">
    <source>
        <dbReference type="EMBL" id="GIZ50109.1"/>
    </source>
</evidence>
<evidence type="ECO:0000313" key="7">
    <source>
        <dbReference type="Proteomes" id="UP000887222"/>
    </source>
</evidence>
<evidence type="ECO:0000256" key="4">
    <source>
        <dbReference type="PROSITE-ProRule" id="PRU00050"/>
    </source>
</evidence>
<feature type="active site" evidence="4">
    <location>
        <position position="141"/>
    </location>
</feature>
<proteinExistence type="predicted"/>
<keyword evidence="1 4" id="KW-0378">Hydrolase</keyword>
<dbReference type="Gene3D" id="3.40.50.180">
    <property type="entry name" value="Methylesterase CheB, C-terminal domain"/>
    <property type="match status" value="1"/>
</dbReference>
<dbReference type="PANTHER" id="PTHR42872">
    <property type="entry name" value="PROTEIN-GLUTAMATE METHYLESTERASE/PROTEIN-GLUTAMINE GLUTAMINASE"/>
    <property type="match status" value="1"/>
</dbReference>
<sequence>MGIADNTSRAAGFEAVLVGASAGGVEALGTLLEALPPSFPAAVLVVQHLPPDRGTVLPALLARRCARPVKEAEDKEPVQAGTVYLAPPDYHLLVEPDRTLSLSRDEAVHYSRPAIDPLFESAAMVWGERLLGIILTGASSDGAEGLRQLRACGGTAWVQDPDEAAAHVMPAAALALAGADDVLSLQQIAARLSTMKQA</sequence>
<dbReference type="EC" id="3.1.1.61" evidence="2"/>
<organism evidence="6 7">
    <name type="scientific">Noviherbaspirillum aridicola</name>
    <dbReference type="NCBI Taxonomy" id="2849687"/>
    <lineage>
        <taxon>Bacteria</taxon>
        <taxon>Pseudomonadati</taxon>
        <taxon>Pseudomonadota</taxon>
        <taxon>Betaproteobacteria</taxon>
        <taxon>Burkholderiales</taxon>
        <taxon>Oxalobacteraceae</taxon>
        <taxon>Noviherbaspirillum</taxon>
    </lineage>
</organism>
<dbReference type="CDD" id="cd16433">
    <property type="entry name" value="CheB"/>
    <property type="match status" value="1"/>
</dbReference>
<dbReference type="InterPro" id="IPR000673">
    <property type="entry name" value="Sig_transdc_resp-reg_Me-estase"/>
</dbReference>
<dbReference type="RefSeq" id="WP_220806297.1">
    <property type="nucleotide sequence ID" value="NZ_BPMK01000001.1"/>
</dbReference>
<evidence type="ECO:0000256" key="3">
    <source>
        <dbReference type="ARBA" id="ARBA00048267"/>
    </source>
</evidence>
<dbReference type="PANTHER" id="PTHR42872:SF6">
    <property type="entry name" value="PROTEIN-GLUTAMATE METHYLESTERASE_PROTEIN-GLUTAMINE GLUTAMINASE"/>
    <property type="match status" value="1"/>
</dbReference>
<keyword evidence="4" id="KW-0145">Chemotaxis</keyword>
<keyword evidence="7" id="KW-1185">Reference proteome</keyword>
<dbReference type="PROSITE" id="PS50122">
    <property type="entry name" value="CHEB"/>
    <property type="match status" value="1"/>
</dbReference>
<protein>
    <recommendedName>
        <fullName evidence="2">protein-glutamate methylesterase</fullName>
        <ecNumber evidence="2">3.1.1.61</ecNumber>
    </recommendedName>
</protein>
<dbReference type="SUPFAM" id="SSF52738">
    <property type="entry name" value="Methylesterase CheB, C-terminal domain"/>
    <property type="match status" value="1"/>
</dbReference>
<dbReference type="Proteomes" id="UP000887222">
    <property type="component" value="Unassembled WGS sequence"/>
</dbReference>
<feature type="active site" evidence="4">
    <location>
        <position position="21"/>
    </location>
</feature>
<gene>
    <name evidence="6" type="primary">cheB</name>
    <name evidence="6" type="ORF">NCCP691_01230</name>
</gene>
<name>A0ABQ4PZ29_9BURK</name>
<feature type="domain" description="CheB-type methylesterase" evidence="5">
    <location>
        <begin position="9"/>
        <end position="198"/>
    </location>
</feature>
<evidence type="ECO:0000256" key="1">
    <source>
        <dbReference type="ARBA" id="ARBA00022801"/>
    </source>
</evidence>
<dbReference type="Pfam" id="PF01339">
    <property type="entry name" value="CheB_methylest"/>
    <property type="match status" value="1"/>
</dbReference>
<evidence type="ECO:0000256" key="2">
    <source>
        <dbReference type="ARBA" id="ARBA00039140"/>
    </source>
</evidence>
<evidence type="ECO:0000259" key="5">
    <source>
        <dbReference type="PROSITE" id="PS50122"/>
    </source>
</evidence>
<dbReference type="EMBL" id="BPMK01000001">
    <property type="protein sequence ID" value="GIZ50109.1"/>
    <property type="molecule type" value="Genomic_DNA"/>
</dbReference>